<reference evidence="2" key="1">
    <citation type="journal article" date="2021" name="Proc. Natl. Acad. Sci. U.S.A.">
        <title>A Catalog of Tens of Thousands of Viruses from Human Metagenomes Reveals Hidden Associations with Chronic Diseases.</title>
        <authorList>
            <person name="Tisza M.J."/>
            <person name="Buck C.B."/>
        </authorList>
    </citation>
    <scope>NUCLEOTIDE SEQUENCE</scope>
    <source>
        <strain evidence="2">CtHip2</strain>
    </source>
</reference>
<feature type="compositionally biased region" description="Basic and acidic residues" evidence="1">
    <location>
        <begin position="48"/>
        <end position="67"/>
    </location>
</feature>
<sequence length="425" mass="47426">MPLPKKSTNKNTSLPSLDEDFQSVPVETVADEEPSYTNSLPVQESVEDDSHLYATHEEPIYENSKEEKKKKKFIDKKKKKLKPFGNKVSKYDERKDVAVAKKVQRGLVLGGLLIIIALGVKNTFFPANSYTTDEIAQIAKSTAGQTNFPIDKGQAFAEQFITYYVNLDSNDSVSRNMLSYFYTGTMPETNLANGHTTAAPTVEAKNNKQRIIGVPVTYEKRALTDFSANYKISVLVTDENGQAQAANQNPTSHWLSFSVNVYYDAKTGAMSIHKGDPVIMPTYPITNSDAAKEEGKIGTGDEDTNMKQALKSTIQGYWKAFATSSVTSHDEINQYISDKEDKDLYSGFNKTMKLATDDPNTDITYKVYTSTNADEWKVDVTVKWADNTSSDTKKAAIYTGRYIMTIKKIGEDKYVVTRAAPYLYV</sequence>
<evidence type="ECO:0000313" key="2">
    <source>
        <dbReference type="EMBL" id="DAF42659.1"/>
    </source>
</evidence>
<dbReference type="EMBL" id="BK032497">
    <property type="protein sequence ID" value="DAF42659.1"/>
    <property type="molecule type" value="Genomic_DNA"/>
</dbReference>
<accession>A0A8S5RVY5</accession>
<evidence type="ECO:0008006" key="3">
    <source>
        <dbReference type="Google" id="ProtNLM"/>
    </source>
</evidence>
<protein>
    <recommendedName>
        <fullName evidence="3">Conjugal transfer protein</fullName>
    </recommendedName>
</protein>
<organism evidence="2">
    <name type="scientific">Siphoviridae sp. ctHip2</name>
    <dbReference type="NCBI Taxonomy" id="2827830"/>
    <lineage>
        <taxon>Viruses</taxon>
        <taxon>Duplodnaviria</taxon>
        <taxon>Heunggongvirae</taxon>
        <taxon>Uroviricota</taxon>
        <taxon>Caudoviricetes</taxon>
    </lineage>
</organism>
<proteinExistence type="predicted"/>
<evidence type="ECO:0000256" key="1">
    <source>
        <dbReference type="SAM" id="MobiDB-lite"/>
    </source>
</evidence>
<feature type="region of interest" description="Disordered" evidence="1">
    <location>
        <begin position="1"/>
        <end position="67"/>
    </location>
</feature>
<name>A0A8S5RVY5_9CAUD</name>